<sequence>MPRTRSNLRYQPLDSLFTDSEDEGLARDSEDEGPVPCATTDGNNSPNVTSPPADNREAKHKSWAPGPYVRFNTDWRPDNREEPEATTYVLHITHFLALLNGHLYIRDAPAASQRPTSPFPQFFVTQADVYQRRHHEILTSRTTCLDGAPAASQRPTSPFPRPDEFFVTQADVYMADYERRHHEILTSRTTCLDGNFQRRKRVTLDDFGFGLAKKRVHLVDERIVGEERITLRPHSKMYAPRRPDEGL</sequence>
<dbReference type="AlphaFoldDB" id="A0A8H6HBM1"/>
<comment type="caution">
    <text evidence="2">The sequence shown here is derived from an EMBL/GenBank/DDBJ whole genome shotgun (WGS) entry which is preliminary data.</text>
</comment>
<evidence type="ECO:0000313" key="2">
    <source>
        <dbReference type="EMBL" id="KAF6743216.1"/>
    </source>
</evidence>
<organism evidence="2 3">
    <name type="scientific">Ephemerocybe angulata</name>
    <dbReference type="NCBI Taxonomy" id="980116"/>
    <lineage>
        <taxon>Eukaryota</taxon>
        <taxon>Fungi</taxon>
        <taxon>Dikarya</taxon>
        <taxon>Basidiomycota</taxon>
        <taxon>Agaricomycotina</taxon>
        <taxon>Agaricomycetes</taxon>
        <taxon>Agaricomycetidae</taxon>
        <taxon>Agaricales</taxon>
        <taxon>Agaricineae</taxon>
        <taxon>Psathyrellaceae</taxon>
        <taxon>Ephemerocybe</taxon>
    </lineage>
</organism>
<keyword evidence="3" id="KW-1185">Reference proteome</keyword>
<protein>
    <submittedName>
        <fullName evidence="2">Uncharacterized protein</fullName>
    </submittedName>
</protein>
<feature type="compositionally biased region" description="Polar residues" evidence="1">
    <location>
        <begin position="40"/>
        <end position="52"/>
    </location>
</feature>
<evidence type="ECO:0000313" key="3">
    <source>
        <dbReference type="Proteomes" id="UP000521943"/>
    </source>
</evidence>
<feature type="region of interest" description="Disordered" evidence="1">
    <location>
        <begin position="1"/>
        <end position="79"/>
    </location>
</feature>
<name>A0A8H6HBM1_9AGAR</name>
<dbReference type="EMBL" id="JACGCI010000152">
    <property type="protein sequence ID" value="KAF6743216.1"/>
    <property type="molecule type" value="Genomic_DNA"/>
</dbReference>
<reference evidence="2 3" key="1">
    <citation type="submission" date="2020-07" db="EMBL/GenBank/DDBJ databases">
        <title>Comparative genomics of pyrophilous fungi reveals a link between fire events and developmental genes.</title>
        <authorList>
            <consortium name="DOE Joint Genome Institute"/>
            <person name="Steindorff A.S."/>
            <person name="Carver A."/>
            <person name="Calhoun S."/>
            <person name="Stillman K."/>
            <person name="Liu H."/>
            <person name="Lipzen A."/>
            <person name="Pangilinan J."/>
            <person name="Labutti K."/>
            <person name="Bruns T.D."/>
            <person name="Grigoriev I.V."/>
        </authorList>
    </citation>
    <scope>NUCLEOTIDE SEQUENCE [LARGE SCALE GENOMIC DNA]</scope>
    <source>
        <strain evidence="2 3">CBS 144469</strain>
    </source>
</reference>
<evidence type="ECO:0000256" key="1">
    <source>
        <dbReference type="SAM" id="MobiDB-lite"/>
    </source>
</evidence>
<proteinExistence type="predicted"/>
<accession>A0A8H6HBM1</accession>
<gene>
    <name evidence="2" type="ORF">DFP72DRAFT_859239</name>
</gene>
<dbReference type="Proteomes" id="UP000521943">
    <property type="component" value="Unassembled WGS sequence"/>
</dbReference>
<feature type="compositionally biased region" description="Acidic residues" evidence="1">
    <location>
        <begin position="19"/>
        <end position="33"/>
    </location>
</feature>